<dbReference type="EMBL" id="JAKOGG010000020">
    <property type="protein sequence ID" value="MCS4558370.1"/>
    <property type="molecule type" value="Genomic_DNA"/>
</dbReference>
<accession>A0ABT2FPU2</accession>
<name>A0ABT2FPU2_9GAMM</name>
<dbReference type="RefSeq" id="WP_238898189.1">
    <property type="nucleotide sequence ID" value="NZ_JAKOGG010000020.1"/>
</dbReference>
<dbReference type="Proteomes" id="UP001201549">
    <property type="component" value="Unassembled WGS sequence"/>
</dbReference>
<keyword evidence="2" id="KW-1185">Reference proteome</keyword>
<proteinExistence type="predicted"/>
<reference evidence="2" key="2">
    <citation type="submission" date="2023-07" db="EMBL/GenBank/DDBJ databases">
        <title>Shewanella mangrovi sp. nov., an acetaldehyde- degrading bacterium isolated from mangrove sediment.</title>
        <authorList>
            <person name="Liu Y."/>
        </authorList>
    </citation>
    <scope>NUCLEOTIDE SEQUENCE [LARGE SCALE GENOMIC DNA]</scope>
    <source>
        <strain evidence="2">C32</strain>
    </source>
</reference>
<gene>
    <name evidence="1" type="ORF">L9G74_18185</name>
</gene>
<evidence type="ECO:0000313" key="2">
    <source>
        <dbReference type="Proteomes" id="UP001201549"/>
    </source>
</evidence>
<comment type="caution">
    <text evidence="1">The sequence shown here is derived from an EMBL/GenBank/DDBJ whole genome shotgun (WGS) entry which is preliminary data.</text>
</comment>
<evidence type="ECO:0000313" key="1">
    <source>
        <dbReference type="EMBL" id="MCS4558370.1"/>
    </source>
</evidence>
<reference evidence="1 2" key="1">
    <citation type="submission" date="2022-02" db="EMBL/GenBank/DDBJ databases">
        <authorList>
            <person name="Zhuang L."/>
        </authorList>
    </citation>
    <scope>NUCLEOTIDE SEQUENCE [LARGE SCALE GENOMIC DNA]</scope>
    <source>
        <strain evidence="1 2">C32</strain>
    </source>
</reference>
<sequence length="144" mass="16208">MDQFNKIEELGLADKYYGICDQHPLRIGEPIEKMPYKEVLKAAEGLIDIKKLKGPGTCYEVVGLPETVFLRFIVQGRTRVETHFGLSGVHVHSFAAMCLAAKEAAGKDRPKPPYPRPEAHSLDELIQVFTQLKNLALEFDRSIK</sequence>
<protein>
    <submittedName>
        <fullName evidence="1">Uncharacterized protein</fullName>
    </submittedName>
</protein>
<organism evidence="1 2">
    <name type="scientific">Shewanella electrica</name>
    <dbReference type="NCBI Taxonomy" id="515560"/>
    <lineage>
        <taxon>Bacteria</taxon>
        <taxon>Pseudomonadati</taxon>
        <taxon>Pseudomonadota</taxon>
        <taxon>Gammaproteobacteria</taxon>
        <taxon>Alteromonadales</taxon>
        <taxon>Shewanellaceae</taxon>
        <taxon>Shewanella</taxon>
    </lineage>
</organism>